<evidence type="ECO:0000313" key="2">
    <source>
        <dbReference type="EMBL" id="NNH03250.1"/>
    </source>
</evidence>
<dbReference type="AlphaFoldDB" id="A0A7Y2Q0U3"/>
<organism evidence="2 3">
    <name type="scientific">Microbacterium ulmi</name>
    <dbReference type="NCBI Taxonomy" id="179095"/>
    <lineage>
        <taxon>Bacteria</taxon>
        <taxon>Bacillati</taxon>
        <taxon>Actinomycetota</taxon>
        <taxon>Actinomycetes</taxon>
        <taxon>Micrococcales</taxon>
        <taxon>Microbacteriaceae</taxon>
        <taxon>Microbacterium</taxon>
    </lineage>
</organism>
<sequence>MAKWTEEMQETARRHGEAALRRAAEQTQRQESARATMAGMRASAQESGRLAVFDLAEELLGPYFWFTPVGGAIALAAAQSGPLVVALRLMPAAEGPAGELPFAVDPAATVEALEARDAYWETDAAAVLAALPPLSSVSAWPGTRQGLFTARGLEDFAEFLAGCERRAAEARAASERAALLEAGSLGFDVPPL</sequence>
<comment type="caution">
    <text evidence="2">The sequence shown here is derived from an EMBL/GenBank/DDBJ whole genome shotgun (WGS) entry which is preliminary data.</text>
</comment>
<name>A0A7Y2Q0U3_9MICO</name>
<gene>
    <name evidence="2" type="ORF">HLA99_05235</name>
</gene>
<reference evidence="2 3" key="1">
    <citation type="submission" date="2020-05" db="EMBL/GenBank/DDBJ databases">
        <title>MicrobeNet Type strains.</title>
        <authorList>
            <person name="Nicholson A.C."/>
        </authorList>
    </citation>
    <scope>NUCLEOTIDE SEQUENCE [LARGE SCALE GENOMIC DNA]</scope>
    <source>
        <strain evidence="2 3">JCM 14282</strain>
    </source>
</reference>
<feature type="compositionally biased region" description="Basic and acidic residues" evidence="1">
    <location>
        <begin position="1"/>
        <end position="24"/>
    </location>
</feature>
<evidence type="ECO:0000256" key="1">
    <source>
        <dbReference type="SAM" id="MobiDB-lite"/>
    </source>
</evidence>
<proteinExistence type="predicted"/>
<evidence type="ECO:0000313" key="3">
    <source>
        <dbReference type="Proteomes" id="UP000543598"/>
    </source>
</evidence>
<protein>
    <submittedName>
        <fullName evidence="2">Uncharacterized protein</fullName>
    </submittedName>
</protein>
<feature type="region of interest" description="Disordered" evidence="1">
    <location>
        <begin position="1"/>
        <end position="31"/>
    </location>
</feature>
<keyword evidence="3" id="KW-1185">Reference proteome</keyword>
<dbReference type="RefSeq" id="WP_167037739.1">
    <property type="nucleotide sequence ID" value="NZ_BAAANA010000001.1"/>
</dbReference>
<dbReference type="Proteomes" id="UP000543598">
    <property type="component" value="Unassembled WGS sequence"/>
</dbReference>
<accession>A0A7Y2Q0U3</accession>
<dbReference type="EMBL" id="JABEMB010000004">
    <property type="protein sequence ID" value="NNH03250.1"/>
    <property type="molecule type" value="Genomic_DNA"/>
</dbReference>